<sequence>MATPYQYSRFESLPAEVLSEIFAHLLHHEHVKHAGSTTRCRGYDFQLQVLRLNRRMYSFAHSYFVKANEWTMLRIDKTPSVNPKRLGIPIFKVHQDTIACAVSIDVLFLQTHNHQSFWRKLCSVGARAVLKLSKNCRNYMVLPSELYTALRWLKLNDYDTRFSNPNAQMSFSYQVILSSAGIMNKFPELETYLDELNPSFQKVTFQSRQGDLVQSPVAAPAAVPITSQCLLLLISLKVLADYYFFIGNRFQLAISTCRYTLSFFMTMPETLEADPHYTDSVKNLILAIMVSNGVNYFLACVRGEIGLNGADARARDRWLMRKWTCWAWCNMEQSSGVPFTRASIQYRFLHLIVQVDRILFPNNRWSRANAAARIRLVPDCHQTFAPKDFAYRYMGDIQPGLLRSRRDPRHQTAVNELMALAKELKPWRWGVNQGAFPSDVRIRKVLGDSEIGRGIKRGNARTVKIIRPTKTEHPRKKYALLVFPWSGNWDGEEARWSLV</sequence>
<evidence type="ECO:0000313" key="2">
    <source>
        <dbReference type="Proteomes" id="UP000799770"/>
    </source>
</evidence>
<keyword evidence="2" id="KW-1185">Reference proteome</keyword>
<organism evidence="1 2">
    <name type="scientific">Lophiotrema nucula</name>
    <dbReference type="NCBI Taxonomy" id="690887"/>
    <lineage>
        <taxon>Eukaryota</taxon>
        <taxon>Fungi</taxon>
        <taxon>Dikarya</taxon>
        <taxon>Ascomycota</taxon>
        <taxon>Pezizomycotina</taxon>
        <taxon>Dothideomycetes</taxon>
        <taxon>Pleosporomycetidae</taxon>
        <taxon>Pleosporales</taxon>
        <taxon>Lophiotremataceae</taxon>
        <taxon>Lophiotrema</taxon>
    </lineage>
</organism>
<accession>A0A6A5Z4B2</accession>
<proteinExistence type="predicted"/>
<protein>
    <submittedName>
        <fullName evidence="1">Uncharacterized protein</fullName>
    </submittedName>
</protein>
<name>A0A6A5Z4B2_9PLEO</name>
<gene>
    <name evidence="1" type="ORF">BDV96DRAFT_648082</name>
</gene>
<dbReference type="AlphaFoldDB" id="A0A6A5Z4B2"/>
<dbReference type="Proteomes" id="UP000799770">
    <property type="component" value="Unassembled WGS sequence"/>
</dbReference>
<evidence type="ECO:0000313" key="1">
    <source>
        <dbReference type="EMBL" id="KAF2113843.1"/>
    </source>
</evidence>
<reference evidence="1" key="1">
    <citation type="journal article" date="2020" name="Stud. Mycol.">
        <title>101 Dothideomycetes genomes: a test case for predicting lifestyles and emergence of pathogens.</title>
        <authorList>
            <person name="Haridas S."/>
            <person name="Albert R."/>
            <person name="Binder M."/>
            <person name="Bloem J."/>
            <person name="Labutti K."/>
            <person name="Salamov A."/>
            <person name="Andreopoulos B."/>
            <person name="Baker S."/>
            <person name="Barry K."/>
            <person name="Bills G."/>
            <person name="Bluhm B."/>
            <person name="Cannon C."/>
            <person name="Castanera R."/>
            <person name="Culley D."/>
            <person name="Daum C."/>
            <person name="Ezra D."/>
            <person name="Gonzalez J."/>
            <person name="Henrissat B."/>
            <person name="Kuo A."/>
            <person name="Liang C."/>
            <person name="Lipzen A."/>
            <person name="Lutzoni F."/>
            <person name="Magnuson J."/>
            <person name="Mondo S."/>
            <person name="Nolan M."/>
            <person name="Ohm R."/>
            <person name="Pangilinan J."/>
            <person name="Park H.-J."/>
            <person name="Ramirez L."/>
            <person name="Alfaro M."/>
            <person name="Sun H."/>
            <person name="Tritt A."/>
            <person name="Yoshinaga Y."/>
            <person name="Zwiers L.-H."/>
            <person name="Turgeon B."/>
            <person name="Goodwin S."/>
            <person name="Spatafora J."/>
            <person name="Crous P."/>
            <person name="Grigoriev I."/>
        </authorList>
    </citation>
    <scope>NUCLEOTIDE SEQUENCE</scope>
    <source>
        <strain evidence="1">CBS 627.86</strain>
    </source>
</reference>
<dbReference type="EMBL" id="ML977327">
    <property type="protein sequence ID" value="KAF2113843.1"/>
    <property type="molecule type" value="Genomic_DNA"/>
</dbReference>